<name>A0ABS3UVW1_9ACTN</name>
<sequence>MRSLARAGMSVLLVAGCSVPAEPSPPNGAPAEPVTAVEVARQRVLAALTERENGPYQFYIDHGTARPALVGSFSSTNTRSIEIHEERTIPGRAGVATLVALRIGQPLWIRVELDPRSLHRELGIPTGFMRIDQDRLPPQELLPQLVDEDGGDVAGLRDIVTAASDLREEETRLFSGTVDLRTVEPAGALVPRSVVDGLGERATVPLRLTFGEDRELRLDDVFHLTVTLPDGEVYRALYREFDRTIFREAPAHAEPAPDAVYDLLDGAPAPA</sequence>
<evidence type="ECO:0008006" key="3">
    <source>
        <dbReference type="Google" id="ProtNLM"/>
    </source>
</evidence>
<accession>A0ABS3UVW1</accession>
<keyword evidence="2" id="KW-1185">Reference proteome</keyword>
<evidence type="ECO:0000313" key="1">
    <source>
        <dbReference type="EMBL" id="MBO3742714.1"/>
    </source>
</evidence>
<comment type="caution">
    <text evidence="1">The sequence shown here is derived from an EMBL/GenBank/DDBJ whole genome shotgun (WGS) entry which is preliminary data.</text>
</comment>
<evidence type="ECO:0000313" key="2">
    <source>
        <dbReference type="Proteomes" id="UP000679690"/>
    </source>
</evidence>
<reference evidence="1 2" key="1">
    <citation type="submission" date="2021-03" db="EMBL/GenBank/DDBJ databases">
        <title>Actinoplanes flavus sp. nov., a novel actinomycete isolated from Coconut Palm rhizosphere soil.</title>
        <authorList>
            <person name="Luo X."/>
        </authorList>
    </citation>
    <scope>NUCLEOTIDE SEQUENCE [LARGE SCALE GENOMIC DNA]</scope>
    <source>
        <strain evidence="1 2">NEAU-H7</strain>
    </source>
</reference>
<protein>
    <recommendedName>
        <fullName evidence="3">Lipoprotein</fullName>
    </recommendedName>
</protein>
<organism evidence="1 2">
    <name type="scientific">Actinoplanes flavus</name>
    <dbReference type="NCBI Taxonomy" id="2820290"/>
    <lineage>
        <taxon>Bacteria</taxon>
        <taxon>Bacillati</taxon>
        <taxon>Actinomycetota</taxon>
        <taxon>Actinomycetes</taxon>
        <taxon>Micromonosporales</taxon>
        <taxon>Micromonosporaceae</taxon>
        <taxon>Actinoplanes</taxon>
    </lineage>
</organism>
<proteinExistence type="predicted"/>
<dbReference type="RefSeq" id="WP_208471905.1">
    <property type="nucleotide sequence ID" value="NZ_JAGFNS010000030.1"/>
</dbReference>
<dbReference type="PROSITE" id="PS51257">
    <property type="entry name" value="PROKAR_LIPOPROTEIN"/>
    <property type="match status" value="1"/>
</dbReference>
<dbReference type="EMBL" id="JAGFNS010000030">
    <property type="protein sequence ID" value="MBO3742714.1"/>
    <property type="molecule type" value="Genomic_DNA"/>
</dbReference>
<dbReference type="Proteomes" id="UP000679690">
    <property type="component" value="Unassembled WGS sequence"/>
</dbReference>
<gene>
    <name evidence="1" type="ORF">J5X75_34905</name>
</gene>